<accession>A0A0S2I157</accession>
<reference evidence="1 2" key="1">
    <citation type="submission" date="2015-11" db="EMBL/GenBank/DDBJ databases">
        <title>Description and complete genome sequence of a novel strain predominating in hypersaline microbial mats and representing a new family of the Bacteriodetes phylum.</title>
        <authorList>
            <person name="Spring S."/>
            <person name="Bunk B."/>
            <person name="Sproer C."/>
            <person name="Klenk H.-P."/>
        </authorList>
    </citation>
    <scope>NUCLEOTIDE SEQUENCE [LARGE SCALE GENOMIC DNA]</scope>
    <source>
        <strain evidence="1 2">L21-Spi-D4</strain>
    </source>
</reference>
<evidence type="ECO:0000313" key="1">
    <source>
        <dbReference type="EMBL" id="ALO16042.1"/>
    </source>
</evidence>
<dbReference type="KEGG" id="blq:L21SP5_02414"/>
<dbReference type="Proteomes" id="UP000064893">
    <property type="component" value="Chromosome"/>
</dbReference>
<evidence type="ECO:0000313" key="2">
    <source>
        <dbReference type="Proteomes" id="UP000064893"/>
    </source>
</evidence>
<keyword evidence="2" id="KW-1185">Reference proteome</keyword>
<dbReference type="STRING" id="1307839.L21SP5_02414"/>
<proteinExistence type="predicted"/>
<sequence length="59" mass="6588">MASFSLSKKTTCFWVCLVIKLQEQGLAALKINEFTFASDCFQNGHNAVIGVFLQALFKE</sequence>
<gene>
    <name evidence="1" type="ORF">L21SP5_02414</name>
</gene>
<organism evidence="1 2">
    <name type="scientific">Salinivirga cyanobacteriivorans</name>
    <dbReference type="NCBI Taxonomy" id="1307839"/>
    <lineage>
        <taxon>Bacteria</taxon>
        <taxon>Pseudomonadati</taxon>
        <taxon>Bacteroidota</taxon>
        <taxon>Bacteroidia</taxon>
        <taxon>Bacteroidales</taxon>
        <taxon>Salinivirgaceae</taxon>
        <taxon>Salinivirga</taxon>
    </lineage>
</organism>
<dbReference type="AlphaFoldDB" id="A0A0S2I157"/>
<dbReference type="PATRIC" id="fig|1307839.3.peg.2533"/>
<dbReference type="EMBL" id="CP013118">
    <property type="protein sequence ID" value="ALO16042.1"/>
    <property type="molecule type" value="Genomic_DNA"/>
</dbReference>
<name>A0A0S2I157_9BACT</name>
<protein>
    <submittedName>
        <fullName evidence="1">Uncharacterized protein</fullName>
    </submittedName>
</protein>